<dbReference type="GO" id="GO:0005507">
    <property type="term" value="F:copper ion binding"/>
    <property type="evidence" value="ECO:0007669"/>
    <property type="project" value="TreeGrafter"/>
</dbReference>
<dbReference type="CDD" id="cd00371">
    <property type="entry name" value="HMA"/>
    <property type="match status" value="1"/>
</dbReference>
<evidence type="ECO:0000259" key="12">
    <source>
        <dbReference type="PROSITE" id="PS50846"/>
    </source>
</evidence>
<dbReference type="PRINTS" id="PR00119">
    <property type="entry name" value="CATATPASE"/>
</dbReference>
<evidence type="ECO:0000256" key="3">
    <source>
        <dbReference type="ARBA" id="ARBA00022692"/>
    </source>
</evidence>
<dbReference type="InterPro" id="IPR044492">
    <property type="entry name" value="P_typ_ATPase_HD_dom"/>
</dbReference>
<dbReference type="InterPro" id="IPR008250">
    <property type="entry name" value="ATPase_P-typ_transduc_dom_A_sf"/>
</dbReference>
<feature type="domain" description="HMA" evidence="12">
    <location>
        <begin position="50"/>
        <end position="116"/>
    </location>
</feature>
<evidence type="ECO:0000313" key="14">
    <source>
        <dbReference type="Proteomes" id="UP000596902"/>
    </source>
</evidence>
<dbReference type="Gene3D" id="2.70.150.10">
    <property type="entry name" value="Calcium-transporting ATPase, cytoplasmic transduction domain A"/>
    <property type="match status" value="1"/>
</dbReference>
<organism evidence="13 14">
    <name type="scientific">Alternaria burnsii</name>
    <dbReference type="NCBI Taxonomy" id="1187904"/>
    <lineage>
        <taxon>Eukaryota</taxon>
        <taxon>Fungi</taxon>
        <taxon>Dikarya</taxon>
        <taxon>Ascomycota</taxon>
        <taxon>Pezizomycotina</taxon>
        <taxon>Dothideomycetes</taxon>
        <taxon>Pleosporomycetidae</taxon>
        <taxon>Pleosporales</taxon>
        <taxon>Pleosporineae</taxon>
        <taxon>Pleosporaceae</taxon>
        <taxon>Alternaria</taxon>
        <taxon>Alternaria sect. Alternaria</taxon>
    </lineage>
</organism>
<keyword evidence="8 10" id="KW-1133">Transmembrane helix</keyword>
<keyword evidence="6 10" id="KW-0067">ATP-binding</keyword>
<dbReference type="SFLD" id="SFLDG00002">
    <property type="entry name" value="C1.7:_P-type_atpase_like"/>
    <property type="match status" value="1"/>
</dbReference>
<dbReference type="PANTHER" id="PTHR43520:SF8">
    <property type="entry name" value="P-TYPE CU(+) TRANSPORTER"/>
    <property type="match status" value="1"/>
</dbReference>
<keyword evidence="9 10" id="KW-0472">Membrane</keyword>
<keyword evidence="7" id="KW-1278">Translocase</keyword>
<dbReference type="SUPFAM" id="SSF56784">
    <property type="entry name" value="HAD-like"/>
    <property type="match status" value="1"/>
</dbReference>
<dbReference type="Gene3D" id="3.30.70.100">
    <property type="match status" value="1"/>
</dbReference>
<dbReference type="GO" id="GO:0012505">
    <property type="term" value="C:endomembrane system"/>
    <property type="evidence" value="ECO:0007669"/>
    <property type="project" value="UniProtKB-SubCell"/>
</dbReference>
<dbReference type="InterPro" id="IPR027256">
    <property type="entry name" value="P-typ_ATPase_IB"/>
</dbReference>
<keyword evidence="3 10" id="KW-0812">Transmembrane</keyword>
<dbReference type="SFLD" id="SFLDF00027">
    <property type="entry name" value="p-type_atpase"/>
    <property type="match status" value="1"/>
</dbReference>
<dbReference type="InterPro" id="IPR017969">
    <property type="entry name" value="Heavy-metal-associated_CS"/>
</dbReference>
<dbReference type="SUPFAM" id="SSF81653">
    <property type="entry name" value="Calcium ATPase, transduction domain A"/>
    <property type="match status" value="1"/>
</dbReference>
<keyword evidence="4 10" id="KW-0479">Metal-binding</keyword>
<reference evidence="13" key="1">
    <citation type="submission" date="2020-01" db="EMBL/GenBank/DDBJ databases">
        <authorList>
            <person name="Feng Z.H.Z."/>
        </authorList>
    </citation>
    <scope>NUCLEOTIDE SEQUENCE</scope>
    <source>
        <strain evidence="13">CBS107.38</strain>
    </source>
</reference>
<protein>
    <recommendedName>
        <fullName evidence="12">HMA domain-containing protein</fullName>
    </recommendedName>
</protein>
<keyword evidence="14" id="KW-1185">Reference proteome</keyword>
<evidence type="ECO:0000256" key="6">
    <source>
        <dbReference type="ARBA" id="ARBA00022840"/>
    </source>
</evidence>
<dbReference type="RefSeq" id="XP_038782305.1">
    <property type="nucleotide sequence ID" value="XM_038934891.1"/>
</dbReference>
<dbReference type="InterPro" id="IPR025124">
    <property type="entry name" value="Gag1-like_clamp"/>
</dbReference>
<feature type="region of interest" description="Disordered" evidence="11">
    <location>
        <begin position="1113"/>
        <end position="1147"/>
    </location>
</feature>
<evidence type="ECO:0000256" key="8">
    <source>
        <dbReference type="ARBA" id="ARBA00022989"/>
    </source>
</evidence>
<evidence type="ECO:0000256" key="5">
    <source>
        <dbReference type="ARBA" id="ARBA00022741"/>
    </source>
</evidence>
<dbReference type="NCBIfam" id="TIGR01494">
    <property type="entry name" value="ATPase_P-type"/>
    <property type="match status" value="2"/>
</dbReference>
<dbReference type="FunFam" id="3.30.70.100:FF:000001">
    <property type="entry name" value="ATPase copper transporting beta"/>
    <property type="match status" value="1"/>
</dbReference>
<dbReference type="Gene3D" id="3.40.50.1000">
    <property type="entry name" value="HAD superfamily/HAD-like"/>
    <property type="match status" value="1"/>
</dbReference>
<dbReference type="PANTHER" id="PTHR43520">
    <property type="entry name" value="ATP7, ISOFORM B"/>
    <property type="match status" value="1"/>
</dbReference>
<feature type="compositionally biased region" description="Acidic residues" evidence="11">
    <location>
        <begin position="941"/>
        <end position="952"/>
    </location>
</feature>
<dbReference type="Proteomes" id="UP000596902">
    <property type="component" value="Unassembled WGS sequence"/>
</dbReference>
<dbReference type="InterPro" id="IPR001757">
    <property type="entry name" value="P_typ_ATPase"/>
</dbReference>
<dbReference type="GO" id="GO:0016020">
    <property type="term" value="C:membrane"/>
    <property type="evidence" value="ECO:0007669"/>
    <property type="project" value="UniProtKB-SubCell"/>
</dbReference>
<dbReference type="PROSITE" id="PS00154">
    <property type="entry name" value="ATPASE_E1_E2"/>
    <property type="match status" value="1"/>
</dbReference>
<comment type="similarity">
    <text evidence="2 10">Belongs to the cation transport ATPase (P-type) (TC 3.A.3) family. Type IB subfamily.</text>
</comment>
<evidence type="ECO:0000256" key="1">
    <source>
        <dbReference type="ARBA" id="ARBA00004127"/>
    </source>
</evidence>
<dbReference type="GO" id="GO:0043682">
    <property type="term" value="F:P-type divalent copper transporter activity"/>
    <property type="evidence" value="ECO:0007669"/>
    <property type="project" value="TreeGrafter"/>
</dbReference>
<dbReference type="InterPro" id="IPR036163">
    <property type="entry name" value="HMA_dom_sf"/>
</dbReference>
<feature type="transmembrane region" description="Helical" evidence="10">
    <location>
        <begin position="390"/>
        <end position="415"/>
    </location>
</feature>
<dbReference type="GO" id="GO:0016887">
    <property type="term" value="F:ATP hydrolysis activity"/>
    <property type="evidence" value="ECO:0007669"/>
    <property type="project" value="InterPro"/>
</dbReference>
<dbReference type="InterPro" id="IPR018303">
    <property type="entry name" value="ATPase_P-typ_P_site"/>
</dbReference>
<name>A0A8H7E9X3_9PLEO</name>
<dbReference type="InterPro" id="IPR006121">
    <property type="entry name" value="HMA_dom"/>
</dbReference>
<dbReference type="Pfam" id="PF13259">
    <property type="entry name" value="clamp_Gag1-like"/>
    <property type="match status" value="1"/>
</dbReference>
<evidence type="ECO:0000313" key="13">
    <source>
        <dbReference type="EMBL" id="KAF7671945.1"/>
    </source>
</evidence>
<dbReference type="InterPro" id="IPR023214">
    <property type="entry name" value="HAD_sf"/>
</dbReference>
<dbReference type="Pfam" id="PF00702">
    <property type="entry name" value="Hydrolase"/>
    <property type="match status" value="1"/>
</dbReference>
<comment type="caution">
    <text evidence="13">The sequence shown here is derived from an EMBL/GenBank/DDBJ whole genome shotgun (WGS) entry which is preliminary data.</text>
</comment>
<evidence type="ECO:0000256" key="11">
    <source>
        <dbReference type="SAM" id="MobiDB-lite"/>
    </source>
</evidence>
<dbReference type="GeneID" id="62208069"/>
<accession>A0A8H7E9X3</accession>
<dbReference type="InterPro" id="IPR059000">
    <property type="entry name" value="ATPase_P-type_domA"/>
</dbReference>
<feature type="transmembrane region" description="Helical" evidence="10">
    <location>
        <begin position="750"/>
        <end position="774"/>
    </location>
</feature>
<dbReference type="SUPFAM" id="SSF55008">
    <property type="entry name" value="HMA, heavy metal-associated domain"/>
    <property type="match status" value="1"/>
</dbReference>
<dbReference type="InterPro" id="IPR023299">
    <property type="entry name" value="ATPase_P-typ_cyto_dom_N"/>
</dbReference>
<dbReference type="Pfam" id="PF00122">
    <property type="entry name" value="E1-E2_ATPase"/>
    <property type="match status" value="1"/>
</dbReference>
<evidence type="ECO:0000256" key="2">
    <source>
        <dbReference type="ARBA" id="ARBA00006024"/>
    </source>
</evidence>
<feature type="region of interest" description="Disordered" evidence="11">
    <location>
        <begin position="937"/>
        <end position="983"/>
    </location>
</feature>
<dbReference type="EMBL" id="JAAABM010000018">
    <property type="protein sequence ID" value="KAF7671945.1"/>
    <property type="molecule type" value="Genomic_DNA"/>
</dbReference>
<reference evidence="13" key="2">
    <citation type="submission" date="2020-08" db="EMBL/GenBank/DDBJ databases">
        <title>Draft Genome Sequence of Cumin Blight Pathogen Alternaria burnsii.</title>
        <authorList>
            <person name="Feng Z."/>
        </authorList>
    </citation>
    <scope>NUCLEOTIDE SEQUENCE</scope>
    <source>
        <strain evidence="13">CBS107.38</strain>
    </source>
</reference>
<comment type="subcellular location">
    <subcellularLocation>
        <location evidence="1">Endomembrane system</location>
        <topology evidence="1">Multi-pass membrane protein</topology>
    </subcellularLocation>
    <subcellularLocation>
        <location evidence="10">Membrane</location>
    </subcellularLocation>
</comment>
<comment type="caution">
    <text evidence="10">Lacks conserved residue(s) required for the propagation of feature annotation.</text>
</comment>
<dbReference type="GO" id="GO:0055070">
    <property type="term" value="P:copper ion homeostasis"/>
    <property type="evidence" value="ECO:0007669"/>
    <property type="project" value="TreeGrafter"/>
</dbReference>
<evidence type="ECO:0000256" key="10">
    <source>
        <dbReference type="RuleBase" id="RU362081"/>
    </source>
</evidence>
<dbReference type="SFLD" id="SFLDS00003">
    <property type="entry name" value="Haloacid_Dehalogenase"/>
    <property type="match status" value="1"/>
</dbReference>
<keyword evidence="5 10" id="KW-0547">Nucleotide-binding</keyword>
<dbReference type="Pfam" id="PF00403">
    <property type="entry name" value="HMA"/>
    <property type="match status" value="1"/>
</dbReference>
<feature type="region of interest" description="Disordered" evidence="11">
    <location>
        <begin position="1014"/>
        <end position="1049"/>
    </location>
</feature>
<gene>
    <name evidence="13" type="ORF">GT037_009844</name>
</gene>
<dbReference type="PROSITE" id="PS01047">
    <property type="entry name" value="HMA_1"/>
    <property type="match status" value="1"/>
</dbReference>
<evidence type="ECO:0000256" key="7">
    <source>
        <dbReference type="ARBA" id="ARBA00022967"/>
    </source>
</evidence>
<dbReference type="GO" id="GO:0005524">
    <property type="term" value="F:ATP binding"/>
    <property type="evidence" value="ECO:0007669"/>
    <property type="project" value="UniProtKB-UniRule"/>
</dbReference>
<dbReference type="PROSITE" id="PS50846">
    <property type="entry name" value="HMA_2"/>
    <property type="match status" value="1"/>
</dbReference>
<sequence>MACCILTAFVMNRIIKICDTFDIRFLEIKYSDAEDSCAPAESVKKRTESKTCRISIGGMTCGACVTAITKELDNVVGVLRANVSLPLGRASIFYDPALTTSEKLMEAIRVSGYEATLGERSSEEIMQRLRQSKELQSLRDAISSASVCSTLILGLEYVPTFLGKFFLASTKRGVIPWLLLMMAFRVQAWDARTIHFRAWSRKSKLAVAMDTLLSLSLILGLGLSVLQTASGRLAMSSQPYASSGSFLTVVILAGRYLEAVLRKESNAHLIALYEMKAEKELYQISGADVVLPASLLKKSDDVVIMPQATVPCDCYIVEGNSAIDESTITGEALPVTKEMGDFLLAGTKNLSRRLRVVICQDQSESSLAKVIEGVSTASEQRREGMEPLDMIMKVFVSGVMLLALISFATTLIYHWGSPGLDIVTAACERAMTVLSAACPCGIGLATPSAAMAGVDAAYSQGVLLSGGIETMGALCKATHIVMDKTGTLTRGNLDVVSHRFDGGVRFNEDACFRLLAAAEAEDARVHPVAKAVFKWALTMSNLSGMARFSEHVNKTRNLRSATGKGTSCQVQIFANVWTEVSIGSAAYLKESGIEVALESIEASRVYFAFDGRYSGYICVQDTIRPEASSVIQSLLSDGLQVTMLTGDTEPEASRISSVLDIPVLASRASPFDKMRHVQDLQQEGHRVVMVGDGVNDFLAQSKADVGVSVSLAQDCLARAGSVVILSGNLECLAAAFSISRQVVAQARINVRWALIYNFIALSLALGLFESWGIVVTPPVAASMMATSSVSVLSMKSISPNAPTALRPESPSASFTPHEDFDISIIWQNLDVRSDFSIFRKESQGPIERIMVDFAKVLESGLFEVVSVNAIVVVIPAVSTVARTSCSTMEDNLSAARASRRHLEERLRNDWEYPDVPAVWSASDEEVRDAADFRERYYGESESGDSDHEDEGEGTGPYRFDNPESIGDAVASTREARRRRRKERLEREMKDNEGLRIWVQRRDVWTGAASVKKYGTNRQRHADRPSSAAGYSSEEHAVTPTGSEAHSITSATPDTFDLVPVAAPLLADNPIRASITPKAYKDIFQKIVVSSRTPSVPINLADMTKALVQGWKDTDEWPPRVGPPEPLAGKKRSVTGAASNGHHGGFIARHPHLEKSVDGMKRILHLNGHHEHGHGESKAEG</sequence>
<dbReference type="InterPro" id="IPR036412">
    <property type="entry name" value="HAD-like_sf"/>
</dbReference>
<dbReference type="AlphaFoldDB" id="A0A8H7E9X3"/>
<proteinExistence type="inferred from homology"/>
<feature type="compositionally biased region" description="Polar residues" evidence="11">
    <location>
        <begin position="1039"/>
        <end position="1049"/>
    </location>
</feature>
<dbReference type="NCBIfam" id="TIGR01525">
    <property type="entry name" value="ATPase-IB_hvy"/>
    <property type="match status" value="1"/>
</dbReference>
<dbReference type="Gene3D" id="3.40.1110.10">
    <property type="entry name" value="Calcium-transporting ATPase, cytoplasmic domain N"/>
    <property type="match status" value="1"/>
</dbReference>
<evidence type="ECO:0000256" key="4">
    <source>
        <dbReference type="ARBA" id="ARBA00022723"/>
    </source>
</evidence>
<evidence type="ECO:0000256" key="9">
    <source>
        <dbReference type="ARBA" id="ARBA00023136"/>
    </source>
</evidence>